<dbReference type="InterPro" id="IPR013783">
    <property type="entry name" value="Ig-like_fold"/>
</dbReference>
<evidence type="ECO:0000313" key="2">
    <source>
        <dbReference type="EMBL" id="PXY26432.1"/>
    </source>
</evidence>
<dbReference type="Gene3D" id="2.60.40.10">
    <property type="entry name" value="Immunoglobulins"/>
    <property type="match status" value="1"/>
</dbReference>
<dbReference type="Gene3D" id="2.120.10.30">
    <property type="entry name" value="TolB, C-terminal domain"/>
    <property type="match status" value="1"/>
</dbReference>
<protein>
    <submittedName>
        <fullName evidence="2">Sugar dehydrogenase</fullName>
    </submittedName>
</protein>
<evidence type="ECO:0000259" key="1">
    <source>
        <dbReference type="PROSITE" id="PS50093"/>
    </source>
</evidence>
<name>A0A318LJ74_9PSEU</name>
<dbReference type="InterPro" id="IPR011042">
    <property type="entry name" value="6-blade_b-propeller_TolB-like"/>
</dbReference>
<feature type="domain" description="PKD" evidence="1">
    <location>
        <begin position="419"/>
        <end position="470"/>
    </location>
</feature>
<dbReference type="InterPro" id="IPR012938">
    <property type="entry name" value="Glc/Sorbosone_DH"/>
</dbReference>
<dbReference type="EMBL" id="MASU01000011">
    <property type="protein sequence ID" value="PXY26432.1"/>
    <property type="molecule type" value="Genomic_DNA"/>
</dbReference>
<dbReference type="InterPro" id="IPR035986">
    <property type="entry name" value="PKD_dom_sf"/>
</dbReference>
<dbReference type="PROSITE" id="PS50093">
    <property type="entry name" value="PKD"/>
    <property type="match status" value="1"/>
</dbReference>
<dbReference type="PANTHER" id="PTHR19328">
    <property type="entry name" value="HEDGEHOG-INTERACTING PROTEIN"/>
    <property type="match status" value="1"/>
</dbReference>
<gene>
    <name evidence="2" type="ORF">BA062_24445</name>
</gene>
<dbReference type="InterPro" id="IPR000601">
    <property type="entry name" value="PKD_dom"/>
</dbReference>
<proteinExistence type="predicted"/>
<dbReference type="SUPFAM" id="SSF49299">
    <property type="entry name" value="PKD domain"/>
    <property type="match status" value="1"/>
</dbReference>
<sequence>MALGLLVGLPPRQAAAVPALPDGFVLRDQQSGQEAFDLTDFAYLPDGSVLTTGKRGKLAWVSADGTRTRTVATLAVETVQDMGLVGLAVAPDYETSRKIYLARSVPTGGGAYNIRLAAWTVTGTGEPTGITGETTLLQVPGDATVHGITGIIPADDGTLWVSIGDIAHFVGTDTKALRALDIDAVQGKILHILPNGNGVPGNPYYDAANPGSARSKVFASGFRSPFRFSLDPRTGLPVVGDVGYQTWEEVDLVKPGLSYGWPCWEGNSRTPGYSNLAACTGVGNTAPLVAYHHGGDIDQGNSVTGGIFYTGTSYPEQYRNTYFFGDYVGKKLWTMQFTPQGTVTRPRENPPFGTDIGGPVKFATGPGGDIVYADIMSGRLRRLSYVPGNSEPVAKASTSTDPATRTVTFDASESIDYDGDRLTYEWDFGDGTTGTGVTATHTYPAAPETFTARLTVTDPLGLAASIDITVVPGNYAPVITPVTPEGLDFAVGEQVEVTVNATDAEDGPLAVEWTSAVVHCAEEDTCHAHSGPAGEGPTVSMPFTDHPDSRMEFTARATDSDGVSTTYTYVAAPREHRVTLTSNVPTALEMPDEGVGGSTAMVTEGALLKIEAAGTASDGLSTFARWTDGPTTATRTITMGESDLTLNAEYATPVQQRYDSDPGLRSVLGSPVGPEVIEGGVYYRTYANGRLYWSAPTGTKAVMGAIYDRYLALGAHRTLGPPTIDETATPDGVGRYNHFAGLPGGGPASVYWTPSTGAHGIWGEIRKKWAALGWEKGPLGYPTTDETATPDRVGRYNHFSKTGSIYWTPATGTHGIWGEIRKRWAALGWENGPLGYPTTDEGKTPDGRGRYNHFSKTGSIYWTAGTGARDIYGAIRTRWASLGWERSYLGYPTSGEFAITGGRRNNFQHGYIQWTAATGAVIDRRY</sequence>
<evidence type="ECO:0000313" key="3">
    <source>
        <dbReference type="Proteomes" id="UP000247892"/>
    </source>
</evidence>
<dbReference type="AlphaFoldDB" id="A0A318LJ74"/>
<organism evidence="2 3">
    <name type="scientific">Prauserella flavalba</name>
    <dbReference type="NCBI Taxonomy" id="1477506"/>
    <lineage>
        <taxon>Bacteria</taxon>
        <taxon>Bacillati</taxon>
        <taxon>Actinomycetota</taxon>
        <taxon>Actinomycetes</taxon>
        <taxon>Pseudonocardiales</taxon>
        <taxon>Pseudonocardiaceae</taxon>
        <taxon>Prauserella</taxon>
    </lineage>
</organism>
<dbReference type="InterPro" id="IPR022409">
    <property type="entry name" value="PKD/Chitinase_dom"/>
</dbReference>
<accession>A0A318LJ74</accession>
<dbReference type="Pfam" id="PF18911">
    <property type="entry name" value="PKD_4"/>
    <property type="match status" value="1"/>
</dbReference>
<dbReference type="Pfam" id="PF07995">
    <property type="entry name" value="GSDH"/>
    <property type="match status" value="1"/>
</dbReference>
<dbReference type="InterPro" id="IPR013207">
    <property type="entry name" value="LGFP"/>
</dbReference>
<dbReference type="Pfam" id="PF08310">
    <property type="entry name" value="LGFP"/>
    <property type="match status" value="5"/>
</dbReference>
<dbReference type="GO" id="GO:0005975">
    <property type="term" value="P:carbohydrate metabolic process"/>
    <property type="evidence" value="ECO:0007669"/>
    <property type="project" value="UniProtKB-ARBA"/>
</dbReference>
<comment type="caution">
    <text evidence="2">The sequence shown here is derived from an EMBL/GenBank/DDBJ whole genome shotgun (WGS) entry which is preliminary data.</text>
</comment>
<reference evidence="2 3" key="1">
    <citation type="submission" date="2016-07" db="EMBL/GenBank/DDBJ databases">
        <title>Draft genome sequence of Prauserella sp. YIM 121212, isolated from alkaline soil.</title>
        <authorList>
            <person name="Ruckert C."/>
            <person name="Albersmeier A."/>
            <person name="Jiang C.-L."/>
            <person name="Jiang Y."/>
            <person name="Kalinowski J."/>
            <person name="Schneider O."/>
            <person name="Winkler A."/>
            <person name="Zotchev S.B."/>
        </authorList>
    </citation>
    <scope>NUCLEOTIDE SEQUENCE [LARGE SCALE GENOMIC DNA]</scope>
    <source>
        <strain evidence="2 3">YIM 121212</strain>
    </source>
</reference>
<dbReference type="PANTHER" id="PTHR19328:SF13">
    <property type="entry name" value="HIPL1 PROTEIN"/>
    <property type="match status" value="1"/>
</dbReference>
<dbReference type="SUPFAM" id="SSF50952">
    <property type="entry name" value="Soluble quinoprotein glucose dehydrogenase"/>
    <property type="match status" value="1"/>
</dbReference>
<dbReference type="InterPro" id="IPR011041">
    <property type="entry name" value="Quinoprot_gluc/sorb_DH_b-prop"/>
</dbReference>
<keyword evidence="3" id="KW-1185">Reference proteome</keyword>
<dbReference type="SMART" id="SM00089">
    <property type="entry name" value="PKD"/>
    <property type="match status" value="1"/>
</dbReference>
<dbReference type="Proteomes" id="UP000247892">
    <property type="component" value="Unassembled WGS sequence"/>
</dbReference>